<protein>
    <submittedName>
        <fullName evidence="1">Transposase IS3/IS911 family protein</fullName>
    </submittedName>
</protein>
<dbReference type="BioCyc" id="RSPH349102:G1G8M-3660-MONOMER"/>
<dbReference type="EMBL" id="CP000662">
    <property type="protein sequence ID" value="ABP72424.1"/>
    <property type="molecule type" value="Genomic_DNA"/>
</dbReference>
<dbReference type="HOGENOM" id="CLU_1401521_0_0_5"/>
<reference evidence="1" key="1">
    <citation type="submission" date="2007-04" db="EMBL/GenBank/DDBJ databases">
        <title>Complete sequence of plasmid pRSPA01 of Rhodobacter sphaeroides ATCC 17025.</title>
        <authorList>
            <consortium name="US DOE Joint Genome Institute"/>
            <person name="Copeland A."/>
            <person name="Lucas S."/>
            <person name="Lapidus A."/>
            <person name="Barry K."/>
            <person name="Detter J.C."/>
            <person name="Glavina del Rio T."/>
            <person name="Hammon N."/>
            <person name="Israni S."/>
            <person name="Dalin E."/>
            <person name="Tice H."/>
            <person name="Pitluck S."/>
            <person name="Chertkov O."/>
            <person name="Brettin T."/>
            <person name="Bruce D."/>
            <person name="Han C."/>
            <person name="Schmutz J."/>
            <person name="Larimer F."/>
            <person name="Land M."/>
            <person name="Hauser L."/>
            <person name="Kyrpides N."/>
            <person name="Kim E."/>
            <person name="Richardson P."/>
            <person name="Mackenzie C."/>
            <person name="Choudhary M."/>
            <person name="Donohue T.J."/>
            <person name="Kaplan S."/>
        </authorList>
    </citation>
    <scope>NUCLEOTIDE SEQUENCE [LARGE SCALE GENOMIC DNA]</scope>
    <source>
        <strain evidence="1">ATCC 17025</strain>
        <plasmid evidence="1">pRSPA01</plasmid>
    </source>
</reference>
<dbReference type="AlphaFoldDB" id="A4WYG0"/>
<accession>A4WYG0</accession>
<sequence length="194" mass="21383">MGSCTCADWFCPGNSLEPRGLERDDEIARLKAKVGEITMANELLYAGIDKLEAGSPLAERRLRGRSRKRIIRSSGSNGECQQVVLARLRFAQDGQYRLSRPCRRRPMQHATPARLFDALLKSIADLPPAQIMKAEAALSTARRRAEAIVEIDAVGAERPCPHCGGHSPWSSGCCRRHRPAGGDPRGDRGLALRW</sequence>
<dbReference type="KEGG" id="rsq:Rsph17025_3555"/>
<evidence type="ECO:0000313" key="1">
    <source>
        <dbReference type="EMBL" id="ABP72424.1"/>
    </source>
</evidence>
<keyword evidence="1" id="KW-0614">Plasmid</keyword>
<organism evidence="1">
    <name type="scientific">Cereibacter sphaeroides (strain ATCC 17025 / ATH 2.4.3)</name>
    <name type="common">Rhodobacter sphaeroides</name>
    <dbReference type="NCBI Taxonomy" id="349102"/>
    <lineage>
        <taxon>Bacteria</taxon>
        <taxon>Pseudomonadati</taxon>
        <taxon>Pseudomonadota</taxon>
        <taxon>Alphaproteobacteria</taxon>
        <taxon>Rhodobacterales</taxon>
        <taxon>Paracoccaceae</taxon>
        <taxon>Cereibacter</taxon>
    </lineage>
</organism>
<name>A4WYG0_CERS5</name>
<proteinExistence type="predicted"/>
<gene>
    <name evidence="1" type="ordered locus">Rsph17025_3555</name>
</gene>
<geneLocation type="plasmid" evidence="1">
    <name>pRSPA01</name>
</geneLocation>